<evidence type="ECO:0000313" key="3">
    <source>
        <dbReference type="EMBL" id="USI72277.1"/>
    </source>
</evidence>
<sequence>MRLAIVALLLAGTAVPLLAQPADLEGRVTRVEKELRAVQRKVFPGGNPDYFEPQIAPAPAPVTPSGTPADGAISDLSARVSALEGQVRQLTNQTEVNNHRLDVLEQGFAKLQADTDYRLQQVEGGGAGAAAAAGGAGGALGAAAAGGAAGADAAPAPFGPQGRKPLPAGVKPARGGAADGGDAAASDGDGAPPAAAASPAPPKTGDGAEDGYMLGYQLWQQKRYGEAEDALKQVVAKYPNHRRASYAQNLLGRAYLDDGQLTSAADAFLTSYKRFPRGERAADSLYYLGQTLTRLKKQSQACQVYDELRDVYGATLNATLKARVAQGRQDAKCGA</sequence>
<dbReference type="SMART" id="SM00028">
    <property type="entry name" value="TPR"/>
    <property type="match status" value="3"/>
</dbReference>
<proteinExistence type="predicted"/>
<dbReference type="InterPro" id="IPR019734">
    <property type="entry name" value="TPR_rpt"/>
</dbReference>
<protein>
    <submittedName>
        <fullName evidence="3">Tetratricopeptide repeat protein</fullName>
    </submittedName>
</protein>
<organism evidence="3 4">
    <name type="scientific">Sphingomonas morindae</name>
    <dbReference type="NCBI Taxonomy" id="1541170"/>
    <lineage>
        <taxon>Bacteria</taxon>
        <taxon>Pseudomonadati</taxon>
        <taxon>Pseudomonadota</taxon>
        <taxon>Alphaproteobacteria</taxon>
        <taxon>Sphingomonadales</taxon>
        <taxon>Sphingomonadaceae</taxon>
        <taxon>Sphingomonas</taxon>
    </lineage>
</organism>
<keyword evidence="4" id="KW-1185">Reference proteome</keyword>
<evidence type="ECO:0000256" key="2">
    <source>
        <dbReference type="SAM" id="SignalP"/>
    </source>
</evidence>
<dbReference type="Pfam" id="PF13174">
    <property type="entry name" value="TPR_6"/>
    <property type="match status" value="1"/>
</dbReference>
<dbReference type="Pfam" id="PF13432">
    <property type="entry name" value="TPR_16"/>
    <property type="match status" value="1"/>
</dbReference>
<name>A0ABY4X5U4_9SPHN</name>
<reference evidence="3" key="1">
    <citation type="journal article" date="2022" name="Toxins">
        <title>Genomic Analysis of Sphingopyxis sp. USTB-05 for Biodegrading Cyanobacterial Hepatotoxins.</title>
        <authorList>
            <person name="Liu C."/>
            <person name="Xu Q."/>
            <person name="Zhao Z."/>
            <person name="Zhang H."/>
            <person name="Liu X."/>
            <person name="Yin C."/>
            <person name="Liu Y."/>
            <person name="Yan H."/>
        </authorList>
    </citation>
    <scope>NUCLEOTIDE SEQUENCE</scope>
    <source>
        <strain evidence="3">NBD5</strain>
    </source>
</reference>
<feature type="signal peptide" evidence="2">
    <location>
        <begin position="1"/>
        <end position="19"/>
    </location>
</feature>
<evidence type="ECO:0000313" key="4">
    <source>
        <dbReference type="Proteomes" id="UP001056937"/>
    </source>
</evidence>
<keyword evidence="2" id="KW-0732">Signal</keyword>
<dbReference type="Gene3D" id="1.20.5.340">
    <property type="match status" value="1"/>
</dbReference>
<feature type="chain" id="PRO_5045385981" evidence="2">
    <location>
        <begin position="20"/>
        <end position="335"/>
    </location>
</feature>
<dbReference type="RefSeq" id="WP_252166086.1">
    <property type="nucleotide sequence ID" value="NZ_CP084930.1"/>
</dbReference>
<gene>
    <name evidence="3" type="ORF">LHA26_13380</name>
</gene>
<dbReference type="Proteomes" id="UP001056937">
    <property type="component" value="Chromosome 1"/>
</dbReference>
<accession>A0ABY4X5U4</accession>
<dbReference type="EMBL" id="CP084930">
    <property type="protein sequence ID" value="USI72277.1"/>
    <property type="molecule type" value="Genomic_DNA"/>
</dbReference>
<dbReference type="SUPFAM" id="SSF48452">
    <property type="entry name" value="TPR-like"/>
    <property type="match status" value="1"/>
</dbReference>
<evidence type="ECO:0000256" key="1">
    <source>
        <dbReference type="SAM" id="MobiDB-lite"/>
    </source>
</evidence>
<dbReference type="InterPro" id="IPR011990">
    <property type="entry name" value="TPR-like_helical_dom_sf"/>
</dbReference>
<feature type="compositionally biased region" description="Low complexity" evidence="1">
    <location>
        <begin position="172"/>
        <end position="198"/>
    </location>
</feature>
<dbReference type="Gene3D" id="1.25.40.10">
    <property type="entry name" value="Tetratricopeptide repeat domain"/>
    <property type="match status" value="1"/>
</dbReference>
<feature type="region of interest" description="Disordered" evidence="1">
    <location>
        <begin position="149"/>
        <end position="209"/>
    </location>
</feature>